<organism evidence="12 13">
    <name type="scientific">Basidiobolus meristosporus CBS 931.73</name>
    <dbReference type="NCBI Taxonomy" id="1314790"/>
    <lineage>
        <taxon>Eukaryota</taxon>
        <taxon>Fungi</taxon>
        <taxon>Fungi incertae sedis</taxon>
        <taxon>Zoopagomycota</taxon>
        <taxon>Entomophthoromycotina</taxon>
        <taxon>Basidiobolomycetes</taxon>
        <taxon>Basidiobolales</taxon>
        <taxon>Basidiobolaceae</taxon>
        <taxon>Basidiobolus</taxon>
    </lineage>
</organism>
<dbReference type="STRING" id="1314790.A0A1Y1YJM4"/>
<accession>A0A1Y1YJM4</accession>
<evidence type="ECO:0000256" key="6">
    <source>
        <dbReference type="ARBA" id="ARBA00022833"/>
    </source>
</evidence>
<comment type="subcellular location">
    <subcellularLocation>
        <location evidence="2 10">Nucleus</location>
    </subcellularLocation>
</comment>
<keyword evidence="9 10" id="KW-0539">Nucleus</keyword>
<keyword evidence="7 10" id="KW-0805">Transcription regulation</keyword>
<evidence type="ECO:0000313" key="12">
    <source>
        <dbReference type="EMBL" id="ORX98227.1"/>
    </source>
</evidence>
<dbReference type="PANTHER" id="PTHR20934:SF0">
    <property type="entry name" value="TRANSCRIPTION ELONGATION FACTOR 1 HOMOLOG"/>
    <property type="match status" value="1"/>
</dbReference>
<evidence type="ECO:0000256" key="5">
    <source>
        <dbReference type="ARBA" id="ARBA00022771"/>
    </source>
</evidence>
<dbReference type="AlphaFoldDB" id="A0A1Y1YJM4"/>
<protein>
    <recommendedName>
        <fullName evidence="10">Transcription elongation factor 1 homolog</fullName>
    </recommendedName>
</protein>
<dbReference type="Pfam" id="PF05129">
    <property type="entry name" value="Zn_ribbon_Elf1"/>
    <property type="match status" value="1"/>
</dbReference>
<evidence type="ECO:0000256" key="2">
    <source>
        <dbReference type="ARBA" id="ARBA00004123"/>
    </source>
</evidence>
<evidence type="ECO:0000256" key="4">
    <source>
        <dbReference type="ARBA" id="ARBA00022723"/>
    </source>
</evidence>
<dbReference type="GO" id="GO:0008270">
    <property type="term" value="F:zinc ion binding"/>
    <property type="evidence" value="ECO:0007669"/>
    <property type="project" value="UniProtKB-KW"/>
</dbReference>
<dbReference type="InterPro" id="IPR038567">
    <property type="entry name" value="T_Elf1_sf"/>
</dbReference>
<keyword evidence="8 10" id="KW-0804">Transcription</keyword>
<dbReference type="GO" id="GO:0000993">
    <property type="term" value="F:RNA polymerase II complex binding"/>
    <property type="evidence" value="ECO:0007669"/>
    <property type="project" value="TreeGrafter"/>
</dbReference>
<evidence type="ECO:0000256" key="8">
    <source>
        <dbReference type="ARBA" id="ARBA00023163"/>
    </source>
</evidence>
<evidence type="ECO:0000256" key="10">
    <source>
        <dbReference type="RuleBase" id="RU364033"/>
    </source>
</evidence>
<evidence type="ECO:0000256" key="1">
    <source>
        <dbReference type="ARBA" id="ARBA00003357"/>
    </source>
</evidence>
<dbReference type="PANTHER" id="PTHR20934">
    <property type="entry name" value="TRANSCRIPTION ELONGATION FACTOR 1 HOMOLOG"/>
    <property type="match status" value="1"/>
</dbReference>
<evidence type="ECO:0000313" key="13">
    <source>
        <dbReference type="Proteomes" id="UP000193498"/>
    </source>
</evidence>
<dbReference type="GO" id="GO:0008023">
    <property type="term" value="C:transcription elongation factor complex"/>
    <property type="evidence" value="ECO:0007669"/>
    <property type="project" value="TreeGrafter"/>
</dbReference>
<evidence type="ECO:0000256" key="3">
    <source>
        <dbReference type="ARBA" id="ARBA00009730"/>
    </source>
</evidence>
<keyword evidence="13" id="KW-1185">Reference proteome</keyword>
<dbReference type="InterPro" id="IPR007808">
    <property type="entry name" value="Elf1"/>
</dbReference>
<keyword evidence="5 10" id="KW-0863">Zinc-finger</keyword>
<evidence type="ECO:0000256" key="11">
    <source>
        <dbReference type="SAM" id="MobiDB-lite"/>
    </source>
</evidence>
<keyword evidence="6 10" id="KW-0862">Zinc</keyword>
<comment type="function">
    <text evidence="1 10">Transcription elongation factor implicated in the maintenance of proper chromatin structure in actively transcribed regions.</text>
</comment>
<gene>
    <name evidence="12" type="ORF">K493DRAFT_258289</name>
</gene>
<dbReference type="GO" id="GO:0006368">
    <property type="term" value="P:transcription elongation by RNA polymerase II"/>
    <property type="evidence" value="ECO:0007669"/>
    <property type="project" value="TreeGrafter"/>
</dbReference>
<comment type="similarity">
    <text evidence="3 10">Belongs to the ELOF1 family.</text>
</comment>
<name>A0A1Y1YJM4_9FUNG</name>
<evidence type="ECO:0000256" key="7">
    <source>
        <dbReference type="ARBA" id="ARBA00023015"/>
    </source>
</evidence>
<sequence>MGKRKSTRKAPVKRKVVLDTTFDCLFCNHEKSISCRLEKESKIGHLSCRICSASFQCMINYLSEPIDVYSEWIDACDKINQDNGDRERSASPDGRQARKYYDEEEE</sequence>
<evidence type="ECO:0000256" key="9">
    <source>
        <dbReference type="ARBA" id="ARBA00023242"/>
    </source>
</evidence>
<reference evidence="12 13" key="1">
    <citation type="submission" date="2016-07" db="EMBL/GenBank/DDBJ databases">
        <title>Pervasive Adenine N6-methylation of Active Genes in Fungi.</title>
        <authorList>
            <consortium name="DOE Joint Genome Institute"/>
            <person name="Mondo S.J."/>
            <person name="Dannebaum R.O."/>
            <person name="Kuo R.C."/>
            <person name="Labutti K."/>
            <person name="Haridas S."/>
            <person name="Kuo A."/>
            <person name="Salamov A."/>
            <person name="Ahrendt S.R."/>
            <person name="Lipzen A."/>
            <person name="Sullivan W."/>
            <person name="Andreopoulos W.B."/>
            <person name="Clum A."/>
            <person name="Lindquist E."/>
            <person name="Daum C."/>
            <person name="Ramamoorthy G.K."/>
            <person name="Gryganskyi A."/>
            <person name="Culley D."/>
            <person name="Magnuson J.K."/>
            <person name="James T.Y."/>
            <person name="O'Malley M.A."/>
            <person name="Stajich J.E."/>
            <person name="Spatafora J.W."/>
            <person name="Visel A."/>
            <person name="Grigoriev I.V."/>
        </authorList>
    </citation>
    <scope>NUCLEOTIDE SEQUENCE [LARGE SCALE GENOMIC DNA]</scope>
    <source>
        <strain evidence="12 13">CBS 931.73</strain>
    </source>
</reference>
<dbReference type="OrthoDB" id="445983at2759"/>
<dbReference type="Proteomes" id="UP000193498">
    <property type="component" value="Unassembled WGS sequence"/>
</dbReference>
<dbReference type="FunCoup" id="A0A1Y1YJM4">
    <property type="interactions" value="275"/>
</dbReference>
<dbReference type="Gene3D" id="2.20.25.190">
    <property type="match status" value="1"/>
</dbReference>
<dbReference type="InParanoid" id="A0A1Y1YJM4"/>
<keyword evidence="4 10" id="KW-0479">Metal-binding</keyword>
<comment type="caution">
    <text evidence="12">The sequence shown here is derived from an EMBL/GenBank/DDBJ whole genome shotgun (WGS) entry which is preliminary data.</text>
</comment>
<feature type="region of interest" description="Disordered" evidence="11">
    <location>
        <begin position="83"/>
        <end position="106"/>
    </location>
</feature>
<dbReference type="EMBL" id="MCFE01000117">
    <property type="protein sequence ID" value="ORX98227.1"/>
    <property type="molecule type" value="Genomic_DNA"/>
</dbReference>
<dbReference type="SUPFAM" id="SSF57783">
    <property type="entry name" value="Zinc beta-ribbon"/>
    <property type="match status" value="1"/>
</dbReference>
<dbReference type="FunFam" id="2.20.25.190:FF:000001">
    <property type="entry name" value="Transcription elongation factor 1 homolog"/>
    <property type="match status" value="1"/>
</dbReference>
<proteinExistence type="inferred from homology"/>